<evidence type="ECO:0000256" key="1">
    <source>
        <dbReference type="ARBA" id="ARBA00004167"/>
    </source>
</evidence>
<dbReference type="Proteomes" id="UP000005018">
    <property type="component" value="Chromosome 1"/>
</dbReference>
<dbReference type="KEGG" id="cot:CORT_0A07100"/>
<keyword evidence="4" id="KW-0472">Membrane</keyword>
<keyword evidence="2" id="KW-0812">Transmembrane</keyword>
<gene>
    <name evidence="6" type="ORF">CORT_0A07100</name>
</gene>
<feature type="domain" description="LicD/FKTN/FKRP nucleotidyltransferase" evidence="5">
    <location>
        <begin position="446"/>
        <end position="560"/>
    </location>
</feature>
<evidence type="ECO:0000313" key="7">
    <source>
        <dbReference type="Proteomes" id="UP000005018"/>
    </source>
</evidence>
<name>H8WWV5_CANO9</name>
<dbReference type="PANTHER" id="PTHR15407">
    <property type="entry name" value="FUKUTIN-RELATED"/>
    <property type="match status" value="1"/>
</dbReference>
<evidence type="ECO:0000313" key="6">
    <source>
        <dbReference type="EMBL" id="CCG21095.1"/>
    </source>
</evidence>
<dbReference type="eggNOG" id="ENOG502QREF">
    <property type="taxonomic scope" value="Eukaryota"/>
</dbReference>
<organism evidence="6 7">
    <name type="scientific">Candida orthopsilosis (strain 90-125)</name>
    <name type="common">Yeast</name>
    <dbReference type="NCBI Taxonomy" id="1136231"/>
    <lineage>
        <taxon>Eukaryota</taxon>
        <taxon>Fungi</taxon>
        <taxon>Dikarya</taxon>
        <taxon>Ascomycota</taxon>
        <taxon>Saccharomycotina</taxon>
        <taxon>Pichiomycetes</taxon>
        <taxon>Debaryomycetaceae</taxon>
        <taxon>Candida/Lodderomyces clade</taxon>
        <taxon>Candida</taxon>
    </lineage>
</organism>
<reference evidence="6 7" key="1">
    <citation type="journal article" date="2012" name="PLoS ONE">
        <title>Sequence and analysis of the genome of the pathogenic yeast Candida orthopsilosis.</title>
        <authorList>
            <person name="Riccombeni A."/>
            <person name="Vidanes G."/>
            <person name="Proux-Wera E."/>
            <person name="Wolfe K.H."/>
            <person name="Butler G."/>
        </authorList>
    </citation>
    <scope>NUCLEOTIDE SEQUENCE [LARGE SCALE GENOMIC DNA]</scope>
    <source>
        <strain evidence="6 7">Co 90-125</strain>
    </source>
</reference>
<dbReference type="InterPro" id="IPR009644">
    <property type="entry name" value="FKTN/MNN4/W02B3.4-1"/>
</dbReference>
<evidence type="ECO:0000256" key="4">
    <source>
        <dbReference type="ARBA" id="ARBA00023136"/>
    </source>
</evidence>
<dbReference type="OrthoDB" id="444255at2759"/>
<dbReference type="PANTHER" id="PTHR15407:SF28">
    <property type="entry name" value="RIBITOL-5-PHOSPHATE TRANSFERASE FKTN"/>
    <property type="match status" value="1"/>
</dbReference>
<comment type="subcellular location">
    <subcellularLocation>
        <location evidence="1">Membrane</location>
        <topology evidence="1">Single-pass membrane protein</topology>
    </subcellularLocation>
</comment>
<dbReference type="HOGENOM" id="CLU_008074_1_1_1"/>
<protein>
    <recommendedName>
        <fullName evidence="5">LicD/FKTN/FKRP nucleotidyltransferase domain-containing protein</fullName>
    </recommendedName>
</protein>
<dbReference type="RefSeq" id="XP_003866534.1">
    <property type="nucleotide sequence ID" value="XM_003866486.1"/>
</dbReference>
<evidence type="ECO:0000256" key="3">
    <source>
        <dbReference type="ARBA" id="ARBA00022989"/>
    </source>
</evidence>
<evidence type="ECO:0000259" key="5">
    <source>
        <dbReference type="Pfam" id="PF04991"/>
    </source>
</evidence>
<keyword evidence="7" id="KW-1185">Reference proteome</keyword>
<dbReference type="GO" id="GO:0009100">
    <property type="term" value="P:glycoprotein metabolic process"/>
    <property type="evidence" value="ECO:0007669"/>
    <property type="project" value="UniProtKB-ARBA"/>
</dbReference>
<sequence>MSKLGPIIRRVAMRRSRAILLLFIILVTHILVASHIHDTPIKQYIADNVPIPHLKQLLSAAEREHNGTDFDTIVVDYLRKQQQMLGTSSALTDDKTKQQLEITKQVLDGTTYTTSESFNVINIPPKEQIPPLQPYDPRYTFGLLLRYINSNMNSPDLQHQQQLTIPVFHWADHVDMSAMEQYLFDPEKQPCAYFDTSVRNPRKNEREGLLKPETYCVDDDDIDRILKEPAAQARFTADTIAAFQRIQSERDNSPSFTTGFHIYSSTGRNKKSVRPILSRSYLHDFMQVPLTFTFLLPGGKSIQFNVNQKQRTKLKDSDLFQEGEINIKNEIVSLASKLPSQSKELAMEKHLTHDQFIDKSAQNVVSLQSQAEQLNQTDKNYLHALETSLQEQDPTKYFNEAYIVRREANFALGSHYDWRFINGVVNGTPKQSISINGLLKAFLRLTNQYNLNTWIAHGSLLSWYWNGLQFPWDADVDVQMPISDLHRLSQLFNQTVLVDFGIDSNKETRFGRYFLDSSTFISHRSRGNGRNNIDARLIDLDTGLYIDITGLAISDMPTPGRYNFLLTKTKYGSRKNDHSINPAEKNNYLQIYNCRNAHFAKLQEISPLRLNSVQGELGYIPFDFETMLHVEYRAKGTSSTLFADHVFLPKLRIWVLKNAVLKFVTNGGQNDGANRLQKINEGETNVIAVNLTDDEYIEFLYENEPVLRDFIATHQITQVHTMELGKLAKSKSLLKMFLKENAGIYGGEVSTVVEDNADSLERKRASLQLDYFISEVGNVEGGYSYNDELKRLNDKVKQYAATLKNRREPGVVDILKNEFLKTGKGD</sequence>
<dbReference type="AlphaFoldDB" id="H8WWV5"/>
<keyword evidence="3" id="KW-1133">Transmembrane helix</keyword>
<dbReference type="InterPro" id="IPR007074">
    <property type="entry name" value="LicD/FKTN/FKRP_NTP_transf"/>
</dbReference>
<dbReference type="EMBL" id="HE681719">
    <property type="protein sequence ID" value="CCG21095.1"/>
    <property type="molecule type" value="Genomic_DNA"/>
</dbReference>
<evidence type="ECO:0000256" key="2">
    <source>
        <dbReference type="ARBA" id="ARBA00022692"/>
    </source>
</evidence>
<dbReference type="Pfam" id="PF04991">
    <property type="entry name" value="LicD"/>
    <property type="match status" value="1"/>
</dbReference>
<accession>H8WWV5</accession>
<dbReference type="GeneID" id="14537884"/>
<dbReference type="GO" id="GO:0016020">
    <property type="term" value="C:membrane"/>
    <property type="evidence" value="ECO:0007669"/>
    <property type="project" value="UniProtKB-SubCell"/>
</dbReference>
<proteinExistence type="predicted"/>